<organism evidence="3 4">
    <name type="scientific">Actinocorallia longicatena</name>
    <dbReference type="NCBI Taxonomy" id="111803"/>
    <lineage>
        <taxon>Bacteria</taxon>
        <taxon>Bacillati</taxon>
        <taxon>Actinomycetota</taxon>
        <taxon>Actinomycetes</taxon>
        <taxon>Streptosporangiales</taxon>
        <taxon>Thermomonosporaceae</taxon>
        <taxon>Actinocorallia</taxon>
    </lineage>
</organism>
<keyword evidence="4" id="KW-1185">Reference proteome</keyword>
<evidence type="ECO:0000259" key="2">
    <source>
        <dbReference type="Pfam" id="PF13581"/>
    </source>
</evidence>
<dbReference type="EMBL" id="BAAAUV010000055">
    <property type="protein sequence ID" value="GAA3243049.1"/>
    <property type="molecule type" value="Genomic_DNA"/>
</dbReference>
<dbReference type="InterPro" id="IPR050267">
    <property type="entry name" value="Anti-sigma-factor_SerPK"/>
</dbReference>
<keyword evidence="3" id="KW-0547">Nucleotide-binding</keyword>
<accession>A0ABP6QMM6</accession>
<proteinExistence type="predicted"/>
<dbReference type="PANTHER" id="PTHR35526:SF3">
    <property type="entry name" value="ANTI-SIGMA-F FACTOR RSBW"/>
    <property type="match status" value="1"/>
</dbReference>
<dbReference type="InterPro" id="IPR003594">
    <property type="entry name" value="HATPase_dom"/>
</dbReference>
<protein>
    <submittedName>
        <fullName evidence="3">ATP-binding protein</fullName>
    </submittedName>
</protein>
<dbReference type="SUPFAM" id="SSF55874">
    <property type="entry name" value="ATPase domain of HSP90 chaperone/DNA topoisomerase II/histidine kinase"/>
    <property type="match status" value="1"/>
</dbReference>
<feature type="domain" description="Histidine kinase/HSP90-like ATPase" evidence="2">
    <location>
        <begin position="14"/>
        <end position="108"/>
    </location>
</feature>
<dbReference type="PANTHER" id="PTHR35526">
    <property type="entry name" value="ANTI-SIGMA-F FACTOR RSBW-RELATED"/>
    <property type="match status" value="1"/>
</dbReference>
<dbReference type="Gene3D" id="3.30.565.10">
    <property type="entry name" value="Histidine kinase-like ATPase, C-terminal domain"/>
    <property type="match status" value="1"/>
</dbReference>
<dbReference type="RefSeq" id="WP_344840004.1">
    <property type="nucleotide sequence ID" value="NZ_BAAAUV010000055.1"/>
</dbReference>
<name>A0ABP6QMM6_9ACTN</name>
<keyword evidence="1" id="KW-0723">Serine/threonine-protein kinase</keyword>
<dbReference type="Proteomes" id="UP001501237">
    <property type="component" value="Unassembled WGS sequence"/>
</dbReference>
<dbReference type="GO" id="GO:0005524">
    <property type="term" value="F:ATP binding"/>
    <property type="evidence" value="ECO:0007669"/>
    <property type="project" value="UniProtKB-KW"/>
</dbReference>
<keyword evidence="1" id="KW-0418">Kinase</keyword>
<gene>
    <name evidence="3" type="ORF">GCM10010468_80990</name>
</gene>
<reference evidence="4" key="1">
    <citation type="journal article" date="2019" name="Int. J. Syst. Evol. Microbiol.">
        <title>The Global Catalogue of Microorganisms (GCM) 10K type strain sequencing project: providing services to taxonomists for standard genome sequencing and annotation.</title>
        <authorList>
            <consortium name="The Broad Institute Genomics Platform"/>
            <consortium name="The Broad Institute Genome Sequencing Center for Infectious Disease"/>
            <person name="Wu L."/>
            <person name="Ma J."/>
        </authorList>
    </citation>
    <scope>NUCLEOTIDE SEQUENCE [LARGE SCALE GENOMIC DNA]</scope>
    <source>
        <strain evidence="4">JCM 9377</strain>
    </source>
</reference>
<evidence type="ECO:0000313" key="3">
    <source>
        <dbReference type="EMBL" id="GAA3243049.1"/>
    </source>
</evidence>
<evidence type="ECO:0000313" key="4">
    <source>
        <dbReference type="Proteomes" id="UP001501237"/>
    </source>
</evidence>
<sequence length="127" mass="13873">MERERESVSAMFGAVPEAAGMARDVLREALEKWEVRKGADDAALVLTELVTNAIRHGTTISVRVVRERDDALRLEVADGSRDLPRPRTASTEDEDGRGMLIVTALALDWGVRPFLGGKTVFALLKVG</sequence>
<dbReference type="Pfam" id="PF13581">
    <property type="entry name" value="HATPase_c_2"/>
    <property type="match status" value="1"/>
</dbReference>
<comment type="caution">
    <text evidence="3">The sequence shown here is derived from an EMBL/GenBank/DDBJ whole genome shotgun (WGS) entry which is preliminary data.</text>
</comment>
<dbReference type="InterPro" id="IPR036890">
    <property type="entry name" value="HATPase_C_sf"/>
</dbReference>
<keyword evidence="1" id="KW-0808">Transferase</keyword>
<dbReference type="CDD" id="cd16936">
    <property type="entry name" value="HATPase_RsbW-like"/>
    <property type="match status" value="1"/>
</dbReference>
<keyword evidence="3" id="KW-0067">ATP-binding</keyword>
<evidence type="ECO:0000256" key="1">
    <source>
        <dbReference type="ARBA" id="ARBA00022527"/>
    </source>
</evidence>